<accession>G0YQF7</accession>
<proteinExistence type="predicted"/>
<evidence type="ECO:0000313" key="1">
    <source>
        <dbReference type="EMBL" id="AEJ81584.1"/>
    </source>
</evidence>
<protein>
    <submittedName>
        <fullName evidence="1">Gp065</fullName>
    </submittedName>
</protein>
<keyword evidence="2" id="KW-1185">Reference proteome</keyword>
<dbReference type="GeneID" id="14013753"/>
<dbReference type="Proteomes" id="UP000008893">
    <property type="component" value="Segment"/>
</dbReference>
<evidence type="ECO:0000313" key="2">
    <source>
        <dbReference type="Proteomes" id="UP000008893"/>
    </source>
</evidence>
<dbReference type="RefSeq" id="YP_007005801.1">
    <property type="nucleotide sequence ID" value="NC_019514.1"/>
</dbReference>
<reference evidence="1 2" key="1">
    <citation type="journal article" date="2011" name="Appl. Environ. Microbiol.">
        <title>Novel Virulent and Broad-Host-Range Erwinia amylovora Bacteriophages Reveal a High Degree of Mosaicism and a Relationship to Enterobacteriaceae Phages.</title>
        <authorList>
            <person name="Born Y."/>
            <person name="Fieseler L."/>
            <person name="Marazzi J."/>
            <person name="Lurz R."/>
            <person name="Duffy B."/>
            <person name="Loessner M.J."/>
        </authorList>
    </citation>
    <scope>NUCLEOTIDE SEQUENCE [LARGE SCALE GENOMIC DNA]</scope>
</reference>
<organism evidence="1 2">
    <name type="scientific">Erwinia phage vB_EamP-S6</name>
    <dbReference type="NCBI Taxonomy" id="1051675"/>
    <lineage>
        <taxon>Viruses</taxon>
        <taxon>Duplodnaviria</taxon>
        <taxon>Heunggongvirae</taxon>
        <taxon>Uroviricota</taxon>
        <taxon>Caudoviricetes</taxon>
        <taxon>Schitoviridae</taxon>
        <taxon>Waedenswilvirus</taxon>
        <taxon>Waedenswilvirus S6</taxon>
    </lineage>
</organism>
<name>G0YQF7_9CAUD</name>
<dbReference type="KEGG" id="vg:14013753"/>
<sequence length="108" mass="12275">MTQIAFKRGATFAYQIEIPADYKDGYFASWSAHAQLRKRGSDQDNGLIANLTAEWDSLKKTRHVLIGHPITEHWPLGEAELDILFVSSSGFRIRSETIRVTIERGITR</sequence>
<dbReference type="EMBL" id="HQ728266">
    <property type="protein sequence ID" value="AEJ81584.1"/>
    <property type="molecule type" value="Genomic_DNA"/>
</dbReference>